<evidence type="ECO:0000256" key="5">
    <source>
        <dbReference type="ARBA" id="ARBA00022475"/>
    </source>
</evidence>
<dbReference type="FunFam" id="3.40.50.300:FF:000016">
    <property type="entry name" value="Oligopeptide ABC transporter ATP-binding component"/>
    <property type="match status" value="1"/>
</dbReference>
<comment type="caution">
    <text evidence="15">The sequence shown here is derived from an EMBL/GenBank/DDBJ whole genome shotgun (WGS) entry which is preliminary data.</text>
</comment>
<evidence type="ECO:0000313" key="15">
    <source>
        <dbReference type="EMBL" id="NYI91700.1"/>
    </source>
</evidence>
<dbReference type="Pfam" id="PF08352">
    <property type="entry name" value="oligo_HPY"/>
    <property type="match status" value="1"/>
</dbReference>
<keyword evidence="6 11" id="KW-0812">Transmembrane</keyword>
<dbReference type="GO" id="GO:0005524">
    <property type="term" value="F:ATP binding"/>
    <property type="evidence" value="ECO:0007669"/>
    <property type="project" value="UniProtKB-KW"/>
</dbReference>
<feature type="transmembrane region" description="Helical" evidence="11">
    <location>
        <begin position="89"/>
        <end position="116"/>
    </location>
</feature>
<feature type="transmembrane region" description="Helical" evidence="11">
    <location>
        <begin position="32"/>
        <end position="54"/>
    </location>
</feature>
<keyword evidence="8" id="KW-0067">ATP-binding</keyword>
<dbReference type="Proteomes" id="UP000549616">
    <property type="component" value="Unassembled WGS sequence"/>
</dbReference>
<dbReference type="SUPFAM" id="SSF52540">
    <property type="entry name" value="P-loop containing nucleoside triphosphate hydrolases"/>
    <property type="match status" value="1"/>
</dbReference>
<dbReference type="InterPro" id="IPR003593">
    <property type="entry name" value="AAA+_ATPase"/>
</dbReference>
<keyword evidence="9 11" id="KW-1133">Transmembrane helix</keyword>
<keyword evidence="7" id="KW-0547">Nucleotide-binding</keyword>
<dbReference type="RefSeq" id="WP_179775557.1">
    <property type="nucleotide sequence ID" value="NZ_JACCFK010000001.1"/>
</dbReference>
<comment type="subcellular location">
    <subcellularLocation>
        <location evidence="11">Cell membrane</location>
        <topology evidence="11">Multi-pass membrane protein</topology>
    </subcellularLocation>
    <subcellularLocation>
        <location evidence="2">Cell membrane</location>
        <topology evidence="2">Peripheral membrane protein</topology>
    </subcellularLocation>
    <subcellularLocation>
        <location evidence="1">Membrane</location>
        <topology evidence="1">Multi-pass membrane protein</topology>
    </subcellularLocation>
</comment>
<dbReference type="Gene3D" id="3.40.50.300">
    <property type="entry name" value="P-loop containing nucleotide triphosphate hydrolases"/>
    <property type="match status" value="1"/>
</dbReference>
<dbReference type="PANTHER" id="PTHR43297">
    <property type="entry name" value="OLIGOPEPTIDE TRANSPORT ATP-BINDING PROTEIN APPD"/>
    <property type="match status" value="1"/>
</dbReference>
<dbReference type="InterPro" id="IPR035906">
    <property type="entry name" value="MetI-like_sf"/>
</dbReference>
<evidence type="ECO:0000256" key="11">
    <source>
        <dbReference type="RuleBase" id="RU363032"/>
    </source>
</evidence>
<keyword evidence="10 11" id="KW-0472">Membrane</keyword>
<feature type="transmembrane region" description="Helical" evidence="11">
    <location>
        <begin position="262"/>
        <end position="282"/>
    </location>
</feature>
<dbReference type="PROSITE" id="PS50928">
    <property type="entry name" value="ABC_TM1"/>
    <property type="match status" value="1"/>
</dbReference>
<evidence type="ECO:0000256" key="10">
    <source>
        <dbReference type="ARBA" id="ARBA00023136"/>
    </source>
</evidence>
<organism evidence="15 16">
    <name type="scientific">Amycolatopsis endophytica</name>
    <dbReference type="NCBI Taxonomy" id="860233"/>
    <lineage>
        <taxon>Bacteria</taxon>
        <taxon>Bacillati</taxon>
        <taxon>Actinomycetota</taxon>
        <taxon>Actinomycetes</taxon>
        <taxon>Pseudonocardiales</taxon>
        <taxon>Pseudonocardiaceae</taxon>
        <taxon>Amycolatopsis</taxon>
    </lineage>
</organism>
<name>A0A853B9M4_9PSEU</name>
<dbReference type="Pfam" id="PF00528">
    <property type="entry name" value="BPD_transp_1"/>
    <property type="match status" value="1"/>
</dbReference>
<evidence type="ECO:0000313" key="16">
    <source>
        <dbReference type="Proteomes" id="UP000549616"/>
    </source>
</evidence>
<dbReference type="SMART" id="SM00382">
    <property type="entry name" value="AAA"/>
    <property type="match status" value="1"/>
</dbReference>
<dbReference type="InterPro" id="IPR017871">
    <property type="entry name" value="ABC_transporter-like_CS"/>
</dbReference>
<evidence type="ECO:0000259" key="13">
    <source>
        <dbReference type="PROSITE" id="PS50893"/>
    </source>
</evidence>
<dbReference type="CDD" id="cd03257">
    <property type="entry name" value="ABC_NikE_OppD_transporters"/>
    <property type="match status" value="1"/>
</dbReference>
<dbReference type="PROSITE" id="PS50893">
    <property type="entry name" value="ABC_TRANSPORTER_2"/>
    <property type="match status" value="1"/>
</dbReference>
<dbReference type="GO" id="GO:0015833">
    <property type="term" value="P:peptide transport"/>
    <property type="evidence" value="ECO:0007669"/>
    <property type="project" value="InterPro"/>
</dbReference>
<feature type="transmembrane region" description="Helical" evidence="11">
    <location>
        <begin position="210"/>
        <end position="232"/>
    </location>
</feature>
<evidence type="ECO:0000256" key="12">
    <source>
        <dbReference type="SAM" id="MobiDB-lite"/>
    </source>
</evidence>
<dbReference type="InterPro" id="IPR003439">
    <property type="entry name" value="ABC_transporter-like_ATP-bd"/>
</dbReference>
<keyword evidence="16" id="KW-1185">Reference proteome</keyword>
<dbReference type="GO" id="GO:0055085">
    <property type="term" value="P:transmembrane transport"/>
    <property type="evidence" value="ECO:0007669"/>
    <property type="project" value="InterPro"/>
</dbReference>
<feature type="transmembrane region" description="Helical" evidence="11">
    <location>
        <begin position="128"/>
        <end position="152"/>
    </location>
</feature>
<dbReference type="PROSITE" id="PS00211">
    <property type="entry name" value="ABC_TRANSPORTER_1"/>
    <property type="match status" value="1"/>
</dbReference>
<feature type="domain" description="ABC transporter" evidence="13">
    <location>
        <begin position="322"/>
        <end position="571"/>
    </location>
</feature>
<dbReference type="InterPro" id="IPR025966">
    <property type="entry name" value="OppC_N"/>
</dbReference>
<keyword evidence="5" id="KW-1003">Cell membrane</keyword>
<sequence length="639" mass="66537">MTKALVAEPQVRAQAPVTRRPGLFRRFARKPLPVVSALFLLLVIVACVCAPLLAPYPFDDTDYVNASSGPSGVHLLGTDTLGRDVLSRLLFGGVHTLLSAALTVAFAFVAGFPLGMLAGYRGGRWDRAIGWCTDGLLALPPTIFLLAVLAVFPHDLNIAMAVFGLLISPALAKVVRAVALGVRQEQYIDVARVSGLGDLHIVRAHVVSKLAGAVVVQLSLIGGVAILIGSGLDFLGLGPQPPTPTWGTMVSDAAESLHQHPWLLVPTGGVLALVVLALWFAGDGLRDSLAERWMGPPPSAARRRMPAPPAGPPTVPSGPEVFRLAGLTVGFERAGGVQPVVEDVALAIAAGEIVAVLGESGCGKSITARAAAGVLPPAAHVLSGTVTLDGTVHDARRGGRGMPRGNGVSVILQEPVAALDPSLPVGKILAGSIRRHTGAGRAEARALAAEVLDKVGMPDPESVLRRYPHELSGGMAQRVCIARALAGRPKVLIADEPTTALDVTVQAGILSLLRDRQAEDDLAILFVTHDWGVVADVATRCVVMYAGQVVETASVDELFTSPRHPYTRALLAANPTGGAPGERLATLPGRVPRPEEWPGGCRFSARCPLATPDCDAAPVPLVDLGGDRAVRCIRGEANV</sequence>
<evidence type="ECO:0000256" key="6">
    <source>
        <dbReference type="ARBA" id="ARBA00022692"/>
    </source>
</evidence>
<evidence type="ECO:0000256" key="8">
    <source>
        <dbReference type="ARBA" id="ARBA00022840"/>
    </source>
</evidence>
<dbReference type="PANTHER" id="PTHR43297:SF2">
    <property type="entry name" value="DIPEPTIDE TRANSPORT ATP-BINDING PROTEIN DPPD"/>
    <property type="match status" value="1"/>
</dbReference>
<dbReference type="InterPro" id="IPR027417">
    <property type="entry name" value="P-loop_NTPase"/>
</dbReference>
<proteinExistence type="inferred from homology"/>
<evidence type="ECO:0000256" key="1">
    <source>
        <dbReference type="ARBA" id="ARBA00004141"/>
    </source>
</evidence>
<feature type="region of interest" description="Disordered" evidence="12">
    <location>
        <begin position="296"/>
        <end position="317"/>
    </location>
</feature>
<dbReference type="Pfam" id="PF00005">
    <property type="entry name" value="ABC_tran"/>
    <property type="match status" value="1"/>
</dbReference>
<evidence type="ECO:0000256" key="4">
    <source>
        <dbReference type="ARBA" id="ARBA00022448"/>
    </source>
</evidence>
<dbReference type="SUPFAM" id="SSF161098">
    <property type="entry name" value="MetI-like"/>
    <property type="match status" value="1"/>
</dbReference>
<dbReference type="InterPro" id="IPR050388">
    <property type="entry name" value="ABC_Ni/Peptide_Import"/>
</dbReference>
<reference evidence="15 16" key="1">
    <citation type="submission" date="2020-07" db="EMBL/GenBank/DDBJ databases">
        <title>Sequencing the genomes of 1000 actinobacteria strains.</title>
        <authorList>
            <person name="Klenk H.-P."/>
        </authorList>
    </citation>
    <scope>NUCLEOTIDE SEQUENCE [LARGE SCALE GENOMIC DNA]</scope>
    <source>
        <strain evidence="15 16">DSM 104006</strain>
    </source>
</reference>
<keyword evidence="4 11" id="KW-0813">Transport</keyword>
<dbReference type="GO" id="GO:0005886">
    <property type="term" value="C:plasma membrane"/>
    <property type="evidence" value="ECO:0007669"/>
    <property type="project" value="UniProtKB-SubCell"/>
</dbReference>
<comment type="similarity">
    <text evidence="3">Belongs to the ABC transporter superfamily.</text>
</comment>
<evidence type="ECO:0000256" key="9">
    <source>
        <dbReference type="ARBA" id="ARBA00022989"/>
    </source>
</evidence>
<feature type="compositionally biased region" description="Pro residues" evidence="12">
    <location>
        <begin position="306"/>
        <end position="316"/>
    </location>
</feature>
<evidence type="ECO:0000256" key="2">
    <source>
        <dbReference type="ARBA" id="ARBA00004202"/>
    </source>
</evidence>
<dbReference type="InterPro" id="IPR000515">
    <property type="entry name" value="MetI-like"/>
</dbReference>
<evidence type="ECO:0000259" key="14">
    <source>
        <dbReference type="PROSITE" id="PS50928"/>
    </source>
</evidence>
<feature type="transmembrane region" description="Helical" evidence="11">
    <location>
        <begin position="158"/>
        <end position="182"/>
    </location>
</feature>
<comment type="similarity">
    <text evidence="11">Belongs to the binding-protein-dependent transport system permease family.</text>
</comment>
<dbReference type="NCBIfam" id="TIGR01727">
    <property type="entry name" value="oligo_HPY"/>
    <property type="match status" value="1"/>
</dbReference>
<evidence type="ECO:0000256" key="3">
    <source>
        <dbReference type="ARBA" id="ARBA00005417"/>
    </source>
</evidence>
<dbReference type="GO" id="GO:0016887">
    <property type="term" value="F:ATP hydrolysis activity"/>
    <property type="evidence" value="ECO:0007669"/>
    <property type="project" value="InterPro"/>
</dbReference>
<dbReference type="CDD" id="cd06261">
    <property type="entry name" value="TM_PBP2"/>
    <property type="match status" value="1"/>
</dbReference>
<protein>
    <submittedName>
        <fullName evidence="15">Peptide/nickel transport system permease protein</fullName>
    </submittedName>
</protein>
<feature type="domain" description="ABC transmembrane type-1" evidence="14">
    <location>
        <begin position="93"/>
        <end position="282"/>
    </location>
</feature>
<dbReference type="AlphaFoldDB" id="A0A853B9M4"/>
<gene>
    <name evidence="15" type="ORF">HNR02_005023</name>
</gene>
<dbReference type="InterPro" id="IPR013563">
    <property type="entry name" value="Oligopep_ABC_C"/>
</dbReference>
<dbReference type="Pfam" id="PF12911">
    <property type="entry name" value="OppC_N"/>
    <property type="match status" value="1"/>
</dbReference>
<evidence type="ECO:0000256" key="7">
    <source>
        <dbReference type="ARBA" id="ARBA00022741"/>
    </source>
</evidence>
<dbReference type="EMBL" id="JACCFK010000001">
    <property type="protein sequence ID" value="NYI91700.1"/>
    <property type="molecule type" value="Genomic_DNA"/>
</dbReference>
<dbReference type="Gene3D" id="1.10.3720.10">
    <property type="entry name" value="MetI-like"/>
    <property type="match status" value="1"/>
</dbReference>
<accession>A0A853B9M4</accession>